<evidence type="ECO:0000313" key="3">
    <source>
        <dbReference type="Proteomes" id="UP000636479"/>
    </source>
</evidence>
<evidence type="ECO:0008006" key="4">
    <source>
        <dbReference type="Google" id="ProtNLM"/>
    </source>
</evidence>
<accession>A0A8H6W5X2</accession>
<dbReference type="Gene3D" id="3.80.10.10">
    <property type="entry name" value="Ribonuclease Inhibitor"/>
    <property type="match status" value="1"/>
</dbReference>
<evidence type="ECO:0000313" key="2">
    <source>
        <dbReference type="EMBL" id="KAF7303991.1"/>
    </source>
</evidence>
<dbReference type="EMBL" id="JACAZF010000005">
    <property type="protein sequence ID" value="KAF7303991.1"/>
    <property type="molecule type" value="Genomic_DNA"/>
</dbReference>
<dbReference type="GeneID" id="59345558"/>
<reference evidence="2" key="1">
    <citation type="submission" date="2020-05" db="EMBL/GenBank/DDBJ databases">
        <title>Mycena genomes resolve the evolution of fungal bioluminescence.</title>
        <authorList>
            <person name="Tsai I.J."/>
        </authorList>
    </citation>
    <scope>NUCLEOTIDE SEQUENCE</scope>
    <source>
        <strain evidence="2">171206Taipei</strain>
    </source>
</reference>
<comment type="caution">
    <text evidence="2">The sequence shown here is derived from an EMBL/GenBank/DDBJ whole genome shotgun (WGS) entry which is preliminary data.</text>
</comment>
<evidence type="ECO:0000256" key="1">
    <source>
        <dbReference type="SAM" id="MobiDB-lite"/>
    </source>
</evidence>
<organism evidence="2 3">
    <name type="scientific">Mycena indigotica</name>
    <dbReference type="NCBI Taxonomy" id="2126181"/>
    <lineage>
        <taxon>Eukaryota</taxon>
        <taxon>Fungi</taxon>
        <taxon>Dikarya</taxon>
        <taxon>Basidiomycota</taxon>
        <taxon>Agaricomycotina</taxon>
        <taxon>Agaricomycetes</taxon>
        <taxon>Agaricomycetidae</taxon>
        <taxon>Agaricales</taxon>
        <taxon>Marasmiineae</taxon>
        <taxon>Mycenaceae</taxon>
        <taxon>Mycena</taxon>
    </lineage>
</organism>
<feature type="region of interest" description="Disordered" evidence="1">
    <location>
        <begin position="298"/>
        <end position="332"/>
    </location>
</feature>
<proteinExistence type="predicted"/>
<dbReference type="OrthoDB" id="2522477at2759"/>
<name>A0A8H6W5X2_9AGAR</name>
<dbReference type="AlphaFoldDB" id="A0A8H6W5X2"/>
<protein>
    <recommendedName>
        <fullName evidence="4">F-box domain-containing protein</fullName>
    </recommendedName>
</protein>
<dbReference type="RefSeq" id="XP_037220963.1">
    <property type="nucleotide sequence ID" value="XM_037363042.1"/>
</dbReference>
<keyword evidence="3" id="KW-1185">Reference proteome</keyword>
<dbReference type="InterPro" id="IPR032675">
    <property type="entry name" value="LRR_dom_sf"/>
</dbReference>
<dbReference type="Proteomes" id="UP000636479">
    <property type="component" value="Unassembled WGS sequence"/>
</dbReference>
<dbReference type="SUPFAM" id="SSF52047">
    <property type="entry name" value="RNI-like"/>
    <property type="match status" value="1"/>
</dbReference>
<sequence length="405" mass="43984">MDVFPPEVALLILSQVPQRTLVALCSLSKALRGVAEAALYRSASVGAEGLKGWCSAIIGSEKGKEARVLTIALPNGQIPASNAARLQSALERCGNLRQLHVLQAGDYLITVKDDPQLWPLLTALSCRLTHFTVVAPFTSHNIAVAAVRFFATQNLTAISLPNCSVKHPPDLSCLPSVVSLSITAKAFEAVQPAVKGWKLQNVQLYMTFNDVQRLRFLAQHVATLTSLSLVRDPGSAVPTADMMTAIAKWVPGIERLCITETGTSQPRRDEPSLHHIMSRFPSLRKLVLQFHRTQITFFEDPDPPARAEPTRRSARNAPAPAPPPAPLKLTRPGDRRKLGDALMAAFPQLDRLELGADVFVGAVGLEKTWVTAVWARFPSGAGPGRVEWSEVAGRVWDAQTSFSGY</sequence>
<gene>
    <name evidence="2" type="ORF">MIND_00630300</name>
</gene>